<feature type="region of interest" description="Disordered" evidence="1">
    <location>
        <begin position="1"/>
        <end position="55"/>
    </location>
</feature>
<evidence type="ECO:0000313" key="3">
    <source>
        <dbReference type="Proteomes" id="UP000054279"/>
    </source>
</evidence>
<organism evidence="2 3">
    <name type="scientific">Sphaerobolus stellatus (strain SS14)</name>
    <dbReference type="NCBI Taxonomy" id="990650"/>
    <lineage>
        <taxon>Eukaryota</taxon>
        <taxon>Fungi</taxon>
        <taxon>Dikarya</taxon>
        <taxon>Basidiomycota</taxon>
        <taxon>Agaricomycotina</taxon>
        <taxon>Agaricomycetes</taxon>
        <taxon>Phallomycetidae</taxon>
        <taxon>Geastrales</taxon>
        <taxon>Sphaerobolaceae</taxon>
        <taxon>Sphaerobolus</taxon>
    </lineage>
</organism>
<name>A0A0C9UH22_SPHS4</name>
<dbReference type="EMBL" id="KN837462">
    <property type="protein sequence ID" value="KIJ24731.1"/>
    <property type="molecule type" value="Genomic_DNA"/>
</dbReference>
<sequence length="573" mass="64885">MSFNPQYSTLRPSLNTFKETTRDAPLSSYPDSAFSSRSTSSSSTSDSYASTLVQTPPPITVGQGIIITQREFNNRVCRSLRGLGAHEAEDLEEEHSNQPRVSTRKASWNERYRARREFKDEKLELPVTEKIISIAALKNAAHSQSTTYIPQKPVDSAIDPAQKKRKRDFNIQEPQFQQSNGSPKSRSLKKKKSSLDQNPLSKISIGSSINALVSEPASKRKSRTLISAPNSLDTSSLSLTKSSRGFKHPIIDPPILSISSLPQTNEDIAKARLGCLLQRERGYRVQDGLPKGSIGAAQEDILCVNGVEPTLRREIIQWILEVLPPQSIKCEELYEHLSVSKETRFHAMYLFSRYLHRIDASRATMDMESESGCGLREAQMEIIWEAAFCCLVISCKVYHDFLYPLYPIYADEFLSIAPYRMTYKQLEDTQKDILTAFNYQIQGVTPQAFFEELWAALPSLQEILNYGRPLRIIKHEMWGKLQRASLRSDVMRFPVSQLTVAALVEGIILALIDEYEQREESAESSPENSQMSLQERYLMKARHEVKPICRDMAGILDITLMDLGVCREWLSSV</sequence>
<evidence type="ECO:0000313" key="2">
    <source>
        <dbReference type="EMBL" id="KIJ24731.1"/>
    </source>
</evidence>
<proteinExistence type="predicted"/>
<accession>A0A0C9UH22</accession>
<protein>
    <submittedName>
        <fullName evidence="2">Uncharacterized protein</fullName>
    </submittedName>
</protein>
<dbReference type="Gene3D" id="1.10.472.10">
    <property type="entry name" value="Cyclin-like"/>
    <property type="match status" value="1"/>
</dbReference>
<dbReference type="Proteomes" id="UP000054279">
    <property type="component" value="Unassembled WGS sequence"/>
</dbReference>
<feature type="compositionally biased region" description="Low complexity" evidence="1">
    <location>
        <begin position="32"/>
        <end position="51"/>
    </location>
</feature>
<keyword evidence="3" id="KW-1185">Reference proteome</keyword>
<dbReference type="AlphaFoldDB" id="A0A0C9UH22"/>
<gene>
    <name evidence="2" type="ORF">M422DRAFT_785796</name>
</gene>
<evidence type="ECO:0000256" key="1">
    <source>
        <dbReference type="SAM" id="MobiDB-lite"/>
    </source>
</evidence>
<dbReference type="HOGENOM" id="CLU_475805_0_0_1"/>
<feature type="compositionally biased region" description="Polar residues" evidence="1">
    <location>
        <begin position="1"/>
        <end position="18"/>
    </location>
</feature>
<feature type="region of interest" description="Disordered" evidence="1">
    <location>
        <begin position="144"/>
        <end position="201"/>
    </location>
</feature>
<reference evidence="2 3" key="1">
    <citation type="submission" date="2014-06" db="EMBL/GenBank/DDBJ databases">
        <title>Evolutionary Origins and Diversification of the Mycorrhizal Mutualists.</title>
        <authorList>
            <consortium name="DOE Joint Genome Institute"/>
            <consortium name="Mycorrhizal Genomics Consortium"/>
            <person name="Kohler A."/>
            <person name="Kuo A."/>
            <person name="Nagy L.G."/>
            <person name="Floudas D."/>
            <person name="Copeland A."/>
            <person name="Barry K.W."/>
            <person name="Cichocki N."/>
            <person name="Veneault-Fourrey C."/>
            <person name="LaButti K."/>
            <person name="Lindquist E.A."/>
            <person name="Lipzen A."/>
            <person name="Lundell T."/>
            <person name="Morin E."/>
            <person name="Murat C."/>
            <person name="Riley R."/>
            <person name="Ohm R."/>
            <person name="Sun H."/>
            <person name="Tunlid A."/>
            <person name="Henrissat B."/>
            <person name="Grigoriev I.V."/>
            <person name="Hibbett D.S."/>
            <person name="Martin F."/>
        </authorList>
    </citation>
    <scope>NUCLEOTIDE SEQUENCE [LARGE SCALE GENOMIC DNA]</scope>
    <source>
        <strain evidence="2 3">SS14</strain>
    </source>
</reference>
<feature type="compositionally biased region" description="Polar residues" evidence="1">
    <location>
        <begin position="172"/>
        <end position="181"/>
    </location>
</feature>
<dbReference type="InterPro" id="IPR036915">
    <property type="entry name" value="Cyclin-like_sf"/>
</dbReference>
<dbReference type="SUPFAM" id="SSF47954">
    <property type="entry name" value="Cyclin-like"/>
    <property type="match status" value="1"/>
</dbReference>
<dbReference type="OrthoDB" id="3250555at2759"/>